<evidence type="ECO:0008006" key="3">
    <source>
        <dbReference type="Google" id="ProtNLM"/>
    </source>
</evidence>
<evidence type="ECO:0000313" key="2">
    <source>
        <dbReference type="Proteomes" id="UP001163255"/>
    </source>
</evidence>
<protein>
    <recommendedName>
        <fullName evidence="3">Tetratricopeptide repeat protein</fullName>
    </recommendedName>
</protein>
<name>A0ABY6GS43_9GAMM</name>
<dbReference type="InterPro" id="IPR011990">
    <property type="entry name" value="TPR-like_helical_dom_sf"/>
</dbReference>
<dbReference type="EMBL" id="CP103300">
    <property type="protein sequence ID" value="UYM15578.1"/>
    <property type="molecule type" value="Genomic_DNA"/>
</dbReference>
<organism evidence="1 2">
    <name type="scientific">Endozoicomonas euniceicola</name>
    <dbReference type="NCBI Taxonomy" id="1234143"/>
    <lineage>
        <taxon>Bacteria</taxon>
        <taxon>Pseudomonadati</taxon>
        <taxon>Pseudomonadota</taxon>
        <taxon>Gammaproteobacteria</taxon>
        <taxon>Oceanospirillales</taxon>
        <taxon>Endozoicomonadaceae</taxon>
        <taxon>Endozoicomonas</taxon>
    </lineage>
</organism>
<accession>A0ABY6GS43</accession>
<dbReference type="Gene3D" id="1.25.40.10">
    <property type="entry name" value="Tetratricopeptide repeat domain"/>
    <property type="match status" value="1"/>
</dbReference>
<dbReference type="Proteomes" id="UP001163255">
    <property type="component" value="Chromosome"/>
</dbReference>
<gene>
    <name evidence="1" type="ORF">NX720_22490</name>
</gene>
<evidence type="ECO:0000313" key="1">
    <source>
        <dbReference type="EMBL" id="UYM15578.1"/>
    </source>
</evidence>
<dbReference type="RefSeq" id="WP_262597668.1">
    <property type="nucleotide sequence ID" value="NZ_CP103300.1"/>
</dbReference>
<reference evidence="1" key="1">
    <citation type="submission" date="2022-10" db="EMBL/GenBank/DDBJ databases">
        <title>Completed Genome Sequence of two octocoral isolated bacterium, Endozoicomonas euniceicola EF212T and Endozoicomonas gorgoniicola PS125T.</title>
        <authorList>
            <person name="Chiou Y.-J."/>
            <person name="Chen Y.-H."/>
        </authorList>
    </citation>
    <scope>NUCLEOTIDE SEQUENCE</scope>
    <source>
        <strain evidence="1">EF212</strain>
    </source>
</reference>
<keyword evidence="2" id="KW-1185">Reference proteome</keyword>
<sequence length="208" mass="23389">MACNVRDSALCVKLANKVLEYPDTETDTDSSYGTHGTAYTSMAIGLTRLERFEESIIAADNALKFPDIGNIHRSAWESKSVSLAHLRQFEQCRVAAENSIQHEDGSTSFVARLYKVICLYGEGAFDQCIDAADAFDSKLLSAPLIYDSLQLYKGYCLYEKGMWHEARERAQWLLNRQTDVDAVINANQLKKLLDSHIYPFTTSFLPSL</sequence>
<proteinExistence type="predicted"/>
<dbReference type="SUPFAM" id="SSF48452">
    <property type="entry name" value="TPR-like"/>
    <property type="match status" value="1"/>
</dbReference>